<comment type="caution">
    <text evidence="2">The sequence shown here is derived from an EMBL/GenBank/DDBJ whole genome shotgun (WGS) entry which is preliminary data.</text>
</comment>
<reference evidence="2" key="1">
    <citation type="submission" date="2023-03" db="EMBL/GenBank/DDBJ databases">
        <title>Chromosome-scale reference genome and RAD-based genetic map of yellow starthistle (Centaurea solstitialis) reveal putative structural variation and QTLs associated with invader traits.</title>
        <authorList>
            <person name="Reatini B."/>
            <person name="Cang F.A."/>
            <person name="Jiang Q."/>
            <person name="Mckibben M.T.W."/>
            <person name="Barker M.S."/>
            <person name="Rieseberg L.H."/>
            <person name="Dlugosch K.M."/>
        </authorList>
    </citation>
    <scope>NUCLEOTIDE SEQUENCE</scope>
    <source>
        <strain evidence="2">CAN-66</strain>
        <tissue evidence="2">Leaf</tissue>
    </source>
</reference>
<dbReference type="AlphaFoldDB" id="A0AA38W4N1"/>
<keyword evidence="3" id="KW-1185">Reference proteome</keyword>
<dbReference type="PANTHER" id="PTHR15503:SF42">
    <property type="entry name" value="ZINC FINGER, CCHC-TYPE, RETROTRANSPOSON GAG DOMAIN, ASPARTIC PEPTIDASE DOMAIN PROTEIN-RELATED"/>
    <property type="match status" value="1"/>
</dbReference>
<dbReference type="Proteomes" id="UP001172457">
    <property type="component" value="Chromosome 5"/>
</dbReference>
<protein>
    <submittedName>
        <fullName evidence="2">Uncharacterized protein</fullName>
    </submittedName>
</protein>
<evidence type="ECO:0000256" key="1">
    <source>
        <dbReference type="SAM" id="MobiDB-lite"/>
    </source>
</evidence>
<dbReference type="SUPFAM" id="SSF56672">
    <property type="entry name" value="DNA/RNA polymerases"/>
    <property type="match status" value="1"/>
</dbReference>
<dbReference type="EMBL" id="JARYMX010000005">
    <property type="protein sequence ID" value="KAJ9546482.1"/>
    <property type="molecule type" value="Genomic_DNA"/>
</dbReference>
<dbReference type="InterPro" id="IPR032567">
    <property type="entry name" value="RTL1-rel"/>
</dbReference>
<name>A0AA38W4N1_9ASTR</name>
<gene>
    <name evidence="2" type="ORF">OSB04_019025</name>
</gene>
<accession>A0AA38W4N1</accession>
<evidence type="ECO:0000313" key="2">
    <source>
        <dbReference type="EMBL" id="KAJ9546482.1"/>
    </source>
</evidence>
<organism evidence="2 3">
    <name type="scientific">Centaurea solstitialis</name>
    <name type="common">yellow star-thistle</name>
    <dbReference type="NCBI Taxonomy" id="347529"/>
    <lineage>
        <taxon>Eukaryota</taxon>
        <taxon>Viridiplantae</taxon>
        <taxon>Streptophyta</taxon>
        <taxon>Embryophyta</taxon>
        <taxon>Tracheophyta</taxon>
        <taxon>Spermatophyta</taxon>
        <taxon>Magnoliopsida</taxon>
        <taxon>eudicotyledons</taxon>
        <taxon>Gunneridae</taxon>
        <taxon>Pentapetalae</taxon>
        <taxon>asterids</taxon>
        <taxon>campanulids</taxon>
        <taxon>Asterales</taxon>
        <taxon>Asteraceae</taxon>
        <taxon>Carduoideae</taxon>
        <taxon>Cardueae</taxon>
        <taxon>Centaureinae</taxon>
        <taxon>Centaurea</taxon>
    </lineage>
</organism>
<dbReference type="InterPro" id="IPR043502">
    <property type="entry name" value="DNA/RNA_pol_sf"/>
</dbReference>
<proteinExistence type="predicted"/>
<evidence type="ECO:0000313" key="3">
    <source>
        <dbReference type="Proteomes" id="UP001172457"/>
    </source>
</evidence>
<sequence>MSVTSSEEKVSVYDLWLLEQLTTDDTYLNAPYNIVVQLAKGGGYREGSRLVGGQYITLLAKHFGILTEGAIASMTNLGEMGLIDMDQLRGMGIARVEHMTGRDYNAWIHNPQAYGTRSQPRDQARSTHETGGANAGEQPAEWTAYAGYQDLSNRLLEISLSYGRHHQHVEYNTAEALHQANWQSGVMNQMASHFGIQPNTALKLVSLFIYNNYRIKPDVVTAGKASPSRGARCGSGEGADLRGRLSELHHSDSWGVLQYQLDTYFHEWSRCDSGCRLDVPKPRHSRHREAVSSHPEFKWGELIVYGEGRKKQLAFCSVAKAGRYLRHGCAGYLAYAVTSSAEERKMSVADVPVVSEYPDVFPEDLPGIPPEREVEFGIDLVPETAPVARTPYRLAPPELQELSNQLQDSRRRGSSVPVVRRGVPRSCS</sequence>
<feature type="region of interest" description="Disordered" evidence="1">
    <location>
        <begin position="402"/>
        <end position="428"/>
    </location>
</feature>
<feature type="compositionally biased region" description="Basic and acidic residues" evidence="1">
    <location>
        <begin position="119"/>
        <end position="128"/>
    </location>
</feature>
<feature type="compositionally biased region" description="Low complexity" evidence="1">
    <location>
        <begin position="414"/>
        <end position="428"/>
    </location>
</feature>
<feature type="region of interest" description="Disordered" evidence="1">
    <location>
        <begin position="112"/>
        <end position="138"/>
    </location>
</feature>
<dbReference type="PANTHER" id="PTHR15503">
    <property type="entry name" value="LDOC1 RELATED"/>
    <property type="match status" value="1"/>
</dbReference>